<comment type="caution">
    <text evidence="2">The sequence shown here is derived from an EMBL/GenBank/DDBJ whole genome shotgun (WGS) entry which is preliminary data.</text>
</comment>
<dbReference type="Proteomes" id="UP000324611">
    <property type="component" value="Unassembled WGS sequence"/>
</dbReference>
<protein>
    <submittedName>
        <fullName evidence="2">Uncharacterized protein</fullName>
    </submittedName>
</protein>
<reference evidence="2 3" key="1">
    <citation type="submission" date="2019-09" db="EMBL/GenBank/DDBJ databases">
        <title>Chitinophaga ginsengihumi sp. nov., isolated from soil of ginseng rhizosphere.</title>
        <authorList>
            <person name="Lee J."/>
        </authorList>
    </citation>
    <scope>NUCLEOTIDE SEQUENCE [LARGE SCALE GENOMIC DNA]</scope>
    <source>
        <strain evidence="2 3">BN140078</strain>
    </source>
</reference>
<dbReference type="RefSeq" id="WP_149837858.1">
    <property type="nucleotide sequence ID" value="NZ_VUOC01000002.1"/>
</dbReference>
<keyword evidence="3" id="KW-1185">Reference proteome</keyword>
<keyword evidence="1" id="KW-1133">Transmembrane helix</keyword>
<dbReference type="EMBL" id="VUOC01000002">
    <property type="protein sequence ID" value="KAA2242982.1"/>
    <property type="molecule type" value="Genomic_DNA"/>
</dbReference>
<sequence>MNIVQKRLRRLSRLTKALLAAGLLLIIYGYLCRSLRLYFFWESRAIGWDFFCMGIIMLLTDLIRVKSVLQKHTLPEKIGIGIISFILLAQAIFLVLLPFTDAYITARDYLPESPELCEEVGDISSFSLMPAGGIQQTADSSGQYGNAAISLIVKGEKKFADITIFVAKYPDSTAWKVEGID</sequence>
<evidence type="ECO:0000313" key="3">
    <source>
        <dbReference type="Proteomes" id="UP000324611"/>
    </source>
</evidence>
<evidence type="ECO:0000313" key="2">
    <source>
        <dbReference type="EMBL" id="KAA2242982.1"/>
    </source>
</evidence>
<dbReference type="AlphaFoldDB" id="A0A5B2VXD8"/>
<reference evidence="2 3" key="2">
    <citation type="submission" date="2019-09" db="EMBL/GenBank/DDBJ databases">
        <authorList>
            <person name="Jin C."/>
        </authorList>
    </citation>
    <scope>NUCLEOTIDE SEQUENCE [LARGE SCALE GENOMIC DNA]</scope>
    <source>
        <strain evidence="2 3">BN140078</strain>
    </source>
</reference>
<keyword evidence="1" id="KW-0812">Transmembrane</keyword>
<evidence type="ECO:0000256" key="1">
    <source>
        <dbReference type="SAM" id="Phobius"/>
    </source>
</evidence>
<keyword evidence="1" id="KW-0472">Membrane</keyword>
<gene>
    <name evidence="2" type="ORF">F0L74_10700</name>
</gene>
<name>A0A5B2VXD8_9BACT</name>
<organism evidence="2 3">
    <name type="scientific">Chitinophaga agrisoli</name>
    <dbReference type="NCBI Taxonomy" id="2607653"/>
    <lineage>
        <taxon>Bacteria</taxon>
        <taxon>Pseudomonadati</taxon>
        <taxon>Bacteroidota</taxon>
        <taxon>Chitinophagia</taxon>
        <taxon>Chitinophagales</taxon>
        <taxon>Chitinophagaceae</taxon>
        <taxon>Chitinophaga</taxon>
    </lineage>
</organism>
<accession>A0A5B2VXD8</accession>
<feature type="transmembrane region" description="Helical" evidence="1">
    <location>
        <begin position="45"/>
        <end position="65"/>
    </location>
</feature>
<proteinExistence type="predicted"/>
<feature type="transmembrane region" description="Helical" evidence="1">
    <location>
        <begin position="77"/>
        <end position="99"/>
    </location>
</feature>